<dbReference type="Pfam" id="PF13239">
    <property type="entry name" value="2TM"/>
    <property type="match status" value="1"/>
</dbReference>
<dbReference type="EMBL" id="LCTZ01000002">
    <property type="protein sequence ID" value="KQC28727.1"/>
    <property type="molecule type" value="Genomic_DNA"/>
</dbReference>
<evidence type="ECO:0000259" key="2">
    <source>
        <dbReference type="Pfam" id="PF13239"/>
    </source>
</evidence>
<dbReference type="AlphaFoldDB" id="A0A0Q0XJ13"/>
<feature type="transmembrane region" description="Helical" evidence="1">
    <location>
        <begin position="56"/>
        <end position="77"/>
    </location>
</feature>
<keyword evidence="1" id="KW-0472">Membrane</keyword>
<dbReference type="STRING" id="346185.AAY42_01600"/>
<dbReference type="OrthoDB" id="1495672at2"/>
<accession>A0A0Q0XJ13</accession>
<gene>
    <name evidence="3" type="ORF">AAY42_01600</name>
</gene>
<protein>
    <recommendedName>
        <fullName evidence="2">2TM domain-containing protein</fullName>
    </recommendedName>
</protein>
<sequence>MEKATTSVERAKKRVSQLKKFYTHLSIYILVNFILLGIKAYFFGLFENNIGENVDLTAWISWNMLSTPIIWGIFLIVHATKVFSHPLVEKWEKGQIQKFLEKEENDISGHY</sequence>
<evidence type="ECO:0000313" key="3">
    <source>
        <dbReference type="EMBL" id="KQC28727.1"/>
    </source>
</evidence>
<feature type="domain" description="2TM" evidence="2">
    <location>
        <begin position="9"/>
        <end position="101"/>
    </location>
</feature>
<dbReference type="RefSeq" id="WP_055392263.1">
    <property type="nucleotide sequence ID" value="NZ_LCTZ01000002.1"/>
</dbReference>
<dbReference type="InterPro" id="IPR025698">
    <property type="entry name" value="2TM_dom"/>
</dbReference>
<evidence type="ECO:0000256" key="1">
    <source>
        <dbReference type="SAM" id="Phobius"/>
    </source>
</evidence>
<organism evidence="3 4">
    <name type="scientific">Flagellimonas eckloniae</name>
    <dbReference type="NCBI Taxonomy" id="346185"/>
    <lineage>
        <taxon>Bacteria</taxon>
        <taxon>Pseudomonadati</taxon>
        <taxon>Bacteroidota</taxon>
        <taxon>Flavobacteriia</taxon>
        <taxon>Flavobacteriales</taxon>
        <taxon>Flavobacteriaceae</taxon>
        <taxon>Flagellimonas</taxon>
    </lineage>
</organism>
<name>A0A0Q0XJ13_9FLAO</name>
<keyword evidence="1" id="KW-1133">Transmembrane helix</keyword>
<keyword evidence="4" id="KW-1185">Reference proteome</keyword>
<reference evidence="3 4" key="1">
    <citation type="submission" date="2015-04" db="EMBL/GenBank/DDBJ databases">
        <title>Complete genome of flavobacterium.</title>
        <authorList>
            <person name="Kwon Y.M."/>
            <person name="Kim S.-J."/>
        </authorList>
    </citation>
    <scope>NUCLEOTIDE SEQUENCE [LARGE SCALE GENOMIC DNA]</scope>
    <source>
        <strain evidence="3 4">DK169</strain>
    </source>
</reference>
<comment type="caution">
    <text evidence="3">The sequence shown here is derived from an EMBL/GenBank/DDBJ whole genome shotgun (WGS) entry which is preliminary data.</text>
</comment>
<feature type="transmembrane region" description="Helical" evidence="1">
    <location>
        <begin position="21"/>
        <end position="44"/>
    </location>
</feature>
<evidence type="ECO:0000313" key="4">
    <source>
        <dbReference type="Proteomes" id="UP000050827"/>
    </source>
</evidence>
<proteinExistence type="predicted"/>
<keyword evidence="1" id="KW-0812">Transmembrane</keyword>
<dbReference type="Proteomes" id="UP000050827">
    <property type="component" value="Unassembled WGS sequence"/>
</dbReference>